<dbReference type="EMBL" id="CP012673">
    <property type="protein sequence ID" value="AUX45689.1"/>
    <property type="molecule type" value="Genomic_DNA"/>
</dbReference>
<evidence type="ECO:0000256" key="1">
    <source>
        <dbReference type="SAM" id="Phobius"/>
    </source>
</evidence>
<keyword evidence="1" id="KW-0812">Transmembrane</keyword>
<gene>
    <name evidence="2" type="ORF">SOCE26_071850</name>
</gene>
<name>A0A2L0F2K1_SORCE</name>
<feature type="transmembrane region" description="Helical" evidence="1">
    <location>
        <begin position="17"/>
        <end position="35"/>
    </location>
</feature>
<proteinExistence type="predicted"/>
<protein>
    <submittedName>
        <fullName evidence="2">Uncharacterized protein</fullName>
    </submittedName>
</protein>
<evidence type="ECO:0000313" key="2">
    <source>
        <dbReference type="EMBL" id="AUX45689.1"/>
    </source>
</evidence>
<keyword evidence="1" id="KW-1133">Transmembrane helix</keyword>
<keyword evidence="1" id="KW-0472">Membrane</keyword>
<accession>A0A2L0F2K1</accession>
<organism evidence="2 3">
    <name type="scientific">Sorangium cellulosum</name>
    <name type="common">Polyangium cellulosum</name>
    <dbReference type="NCBI Taxonomy" id="56"/>
    <lineage>
        <taxon>Bacteria</taxon>
        <taxon>Pseudomonadati</taxon>
        <taxon>Myxococcota</taxon>
        <taxon>Polyangia</taxon>
        <taxon>Polyangiales</taxon>
        <taxon>Polyangiaceae</taxon>
        <taxon>Sorangium</taxon>
    </lineage>
</organism>
<evidence type="ECO:0000313" key="3">
    <source>
        <dbReference type="Proteomes" id="UP000238348"/>
    </source>
</evidence>
<sequence>MSTENPKTEGDWTMPKLIALAAATLTVAFTVIYLISP</sequence>
<dbReference type="Proteomes" id="UP000238348">
    <property type="component" value="Chromosome"/>
</dbReference>
<reference evidence="2 3" key="1">
    <citation type="submission" date="2015-09" db="EMBL/GenBank/DDBJ databases">
        <title>Sorangium comparison.</title>
        <authorList>
            <person name="Zaburannyi N."/>
            <person name="Bunk B."/>
            <person name="Overmann J."/>
            <person name="Mueller R."/>
        </authorList>
    </citation>
    <scope>NUCLEOTIDE SEQUENCE [LARGE SCALE GENOMIC DNA]</scope>
    <source>
        <strain evidence="2 3">So ce26</strain>
    </source>
</reference>
<dbReference type="AlphaFoldDB" id="A0A2L0F2K1"/>